<dbReference type="AlphaFoldDB" id="A0A1M4SXV9"/>
<evidence type="ECO:0000256" key="5">
    <source>
        <dbReference type="ARBA" id="ARBA00008981"/>
    </source>
</evidence>
<dbReference type="InterPro" id="IPR042518">
    <property type="entry name" value="SirC_C"/>
</dbReference>
<dbReference type="Pfam" id="PF00202">
    <property type="entry name" value="Aminotran_3"/>
    <property type="match status" value="1"/>
</dbReference>
<gene>
    <name evidence="12" type="primary">hemL</name>
    <name evidence="14" type="ORF">SAMN02745195_00303</name>
</gene>
<evidence type="ECO:0000256" key="3">
    <source>
        <dbReference type="ARBA" id="ARBA00004819"/>
    </source>
</evidence>
<keyword evidence="7" id="KW-0560">Oxidoreductase</keyword>
<dbReference type="InterPro" id="IPR006367">
    <property type="entry name" value="Sirohaem_synthase_N"/>
</dbReference>
<dbReference type="GO" id="GO:0030170">
    <property type="term" value="F:pyridoxal phosphate binding"/>
    <property type="evidence" value="ECO:0007669"/>
    <property type="project" value="InterPro"/>
</dbReference>
<dbReference type="PANTHER" id="PTHR43713">
    <property type="entry name" value="GLUTAMATE-1-SEMIALDEHYDE 2,1-AMINOMUTASE"/>
    <property type="match status" value="1"/>
</dbReference>
<dbReference type="InterPro" id="IPR049704">
    <property type="entry name" value="Aminotrans_3_PPA_site"/>
</dbReference>
<keyword evidence="9 12" id="KW-0413">Isomerase</keyword>
<dbReference type="InterPro" id="IPR005814">
    <property type="entry name" value="Aminotrans_3"/>
</dbReference>
<accession>A0A1M4SXV9</accession>
<comment type="subunit">
    <text evidence="12">Homodimer.</text>
</comment>
<dbReference type="SUPFAM" id="SSF53383">
    <property type="entry name" value="PLP-dependent transferases"/>
    <property type="match status" value="1"/>
</dbReference>
<comment type="pathway">
    <text evidence="4">Porphyrin-containing compound metabolism; siroheme biosynthesis; sirohydrochlorin from precorrin-2: step 1/1.</text>
</comment>
<protein>
    <recommendedName>
        <fullName evidence="12">Glutamate-1-semialdehyde 2,1-aminomutase</fullName>
        <shortName evidence="12">GSA</shortName>
        <ecNumber evidence="12">5.4.3.8</ecNumber>
    </recommendedName>
    <alternativeName>
        <fullName evidence="12">Glutamate-1-semialdehyde aminotransferase</fullName>
        <shortName evidence="12">GSA-AT</shortName>
    </alternativeName>
</protein>
<dbReference type="Gene3D" id="3.40.640.10">
    <property type="entry name" value="Type I PLP-dependent aspartate aminotransferase-like (Major domain)"/>
    <property type="match status" value="1"/>
</dbReference>
<dbReference type="Gene3D" id="3.90.1150.10">
    <property type="entry name" value="Aspartate Aminotransferase, domain 1"/>
    <property type="match status" value="1"/>
</dbReference>
<dbReference type="InterPro" id="IPR015422">
    <property type="entry name" value="PyrdxlP-dep_Trfase_small"/>
</dbReference>
<keyword evidence="10 12" id="KW-0627">Porphyrin biosynthesis</keyword>
<dbReference type="FunFam" id="3.40.640.10:FF:000021">
    <property type="entry name" value="Glutamate-1-semialdehyde 2,1-aminomutase"/>
    <property type="match status" value="1"/>
</dbReference>
<dbReference type="CDD" id="cd00610">
    <property type="entry name" value="OAT_like"/>
    <property type="match status" value="1"/>
</dbReference>
<comment type="cofactor">
    <cofactor evidence="2 12">
        <name>pyridoxal 5'-phosphate</name>
        <dbReference type="ChEBI" id="CHEBI:597326"/>
    </cofactor>
</comment>
<dbReference type="GO" id="GO:0008483">
    <property type="term" value="F:transaminase activity"/>
    <property type="evidence" value="ECO:0007669"/>
    <property type="project" value="InterPro"/>
</dbReference>
<dbReference type="NCBIfam" id="TIGR00713">
    <property type="entry name" value="hemL"/>
    <property type="match status" value="1"/>
</dbReference>
<dbReference type="GO" id="GO:0019354">
    <property type="term" value="P:siroheme biosynthetic process"/>
    <property type="evidence" value="ECO:0007669"/>
    <property type="project" value="UniProtKB-UniPathway"/>
</dbReference>
<dbReference type="InterPro" id="IPR015421">
    <property type="entry name" value="PyrdxlP-dep_Trfase_major"/>
</dbReference>
<dbReference type="InterPro" id="IPR036291">
    <property type="entry name" value="NAD(P)-bd_dom_sf"/>
</dbReference>
<evidence type="ECO:0000313" key="15">
    <source>
        <dbReference type="Proteomes" id="UP000184127"/>
    </source>
</evidence>
<dbReference type="Proteomes" id="UP000184127">
    <property type="component" value="Unassembled WGS sequence"/>
</dbReference>
<sequence>MAYYPVMLNVKNKKCLVVGGGKVALRKILSLVEGEALVTAISPSFDEGIIELAAKEKVELIRREYQQGDVRGFFVAIAATDDEKVNKLVASDGEKYNVLVNVVDDKDLSSFIVPAIVKRGDLIISISTSGKSPLLSRMIKEKLESIFNDDYEKLLQKLYQKRMELKEKDFAKEEKMAIYRKIIKKSGLLRGDSVKTDKSQKLFEKAKKLMPGGVNSPVRAFKSVGATPVFIKKGQGSHIWDEDGNEYIDYVLSWGPLILGHSHPQVVEAIKKQAQLGTSFGACTELEVKMAEKIIEAVPSIEVVRMVNSGTEATMSAIRLARGYTGRDIIVKFEGCYHGHSDSLLIKAGSGALTFGMPDSKGVTNEIAKDTIIARYNDIKMVEDIFEMYGENIAAVIVEPIAGNMGTVLPEEGFLKGLREITAKYKSLLIFDEVMTGFRVSYSGAQGLYNIMPDITTLGKIIGGGLPVGAYGGKEEIMRMISPDGPVYQAGTLSGNPLAMTAGFETLKILSETSNIYEELDKKAEKLCKGLKESIVQNGIDVTINRIGSMMCMFFTNDEVKDYNSALKSNTVVYAAYFREMLKRGVYLPPSQFETFFLSMAHTEEDIEKTIEASFEVAKIISKQYKDISIH</sequence>
<keyword evidence="15" id="KW-1185">Reference proteome</keyword>
<comment type="similarity">
    <text evidence="5 12">Belongs to the class-III pyridoxal-phosphate-dependent aminotransferase family. HemL subfamily.</text>
</comment>
<reference evidence="15" key="1">
    <citation type="submission" date="2016-11" db="EMBL/GenBank/DDBJ databases">
        <authorList>
            <person name="Varghese N."/>
            <person name="Submissions S."/>
        </authorList>
    </citation>
    <scope>NUCLEOTIDE SEQUENCE [LARGE SCALE GENOMIC DNA]</scope>
    <source>
        <strain evidence="15">DSM 18761</strain>
    </source>
</reference>
<dbReference type="PANTHER" id="PTHR43713:SF3">
    <property type="entry name" value="GLUTAMATE-1-SEMIALDEHYDE 2,1-AMINOMUTASE 1, CHLOROPLASTIC-RELATED"/>
    <property type="match status" value="1"/>
</dbReference>
<keyword evidence="12" id="KW-0963">Cytoplasm</keyword>
<dbReference type="InterPro" id="IPR028281">
    <property type="entry name" value="Sirohaem_synthase_central"/>
</dbReference>
<evidence type="ECO:0000256" key="11">
    <source>
        <dbReference type="ARBA" id="ARBA00047561"/>
    </source>
</evidence>
<comment type="subcellular location">
    <subcellularLocation>
        <location evidence="12">Cytoplasm</location>
    </subcellularLocation>
</comment>
<evidence type="ECO:0000256" key="10">
    <source>
        <dbReference type="ARBA" id="ARBA00023244"/>
    </source>
</evidence>
<evidence type="ECO:0000256" key="12">
    <source>
        <dbReference type="HAMAP-Rule" id="MF_00375"/>
    </source>
</evidence>
<dbReference type="UniPathway" id="UPA00262">
    <property type="reaction ID" value="UER00222"/>
</dbReference>
<evidence type="ECO:0000256" key="7">
    <source>
        <dbReference type="ARBA" id="ARBA00023002"/>
    </source>
</evidence>
<dbReference type="Gene3D" id="3.40.50.720">
    <property type="entry name" value="NAD(P)-binding Rossmann-like Domain"/>
    <property type="match status" value="1"/>
</dbReference>
<dbReference type="Pfam" id="PF13241">
    <property type="entry name" value="NAD_binding_7"/>
    <property type="match status" value="1"/>
</dbReference>
<dbReference type="GO" id="GO:0043115">
    <property type="term" value="F:precorrin-2 dehydrogenase activity"/>
    <property type="evidence" value="ECO:0007669"/>
    <property type="project" value="UniProtKB-EC"/>
</dbReference>
<evidence type="ECO:0000256" key="1">
    <source>
        <dbReference type="ARBA" id="ARBA00001579"/>
    </source>
</evidence>
<dbReference type="Gene3D" id="1.10.8.610">
    <property type="entry name" value="SirC, precorrin-2 dehydrogenase, C-terminal helical domain-like"/>
    <property type="match status" value="1"/>
</dbReference>
<dbReference type="InterPro" id="IPR015424">
    <property type="entry name" value="PyrdxlP-dep_Trfase"/>
</dbReference>
<keyword evidence="6 12" id="KW-0663">Pyridoxal phosphate</keyword>
<dbReference type="Pfam" id="PF14824">
    <property type="entry name" value="Sirohm_synth_M"/>
    <property type="match status" value="1"/>
</dbReference>
<dbReference type="HAMAP" id="MF_00375">
    <property type="entry name" value="HemL_aminotrans_3"/>
    <property type="match status" value="1"/>
</dbReference>
<evidence type="ECO:0000259" key="13">
    <source>
        <dbReference type="Pfam" id="PF14824"/>
    </source>
</evidence>
<feature type="modified residue" description="N6-(pyridoxal phosphate)lysine" evidence="12">
    <location>
        <position position="460"/>
    </location>
</feature>
<organism evidence="14 15">
    <name type="scientific">Thermoanaerobacter uzonensis DSM 18761</name>
    <dbReference type="NCBI Taxonomy" id="1123369"/>
    <lineage>
        <taxon>Bacteria</taxon>
        <taxon>Bacillati</taxon>
        <taxon>Bacillota</taxon>
        <taxon>Clostridia</taxon>
        <taxon>Thermoanaerobacterales</taxon>
        <taxon>Thermoanaerobacteraceae</taxon>
        <taxon>Thermoanaerobacter</taxon>
    </lineage>
</organism>
<evidence type="ECO:0000313" key="14">
    <source>
        <dbReference type="EMBL" id="SHE37009.1"/>
    </source>
</evidence>
<evidence type="ECO:0000256" key="2">
    <source>
        <dbReference type="ARBA" id="ARBA00001933"/>
    </source>
</evidence>
<evidence type="ECO:0000256" key="8">
    <source>
        <dbReference type="ARBA" id="ARBA00023027"/>
    </source>
</evidence>
<proteinExistence type="inferred from homology"/>
<feature type="domain" description="Siroheme synthase central" evidence="13">
    <location>
        <begin position="119"/>
        <end position="145"/>
    </location>
</feature>
<dbReference type="SUPFAM" id="SSF51735">
    <property type="entry name" value="NAD(P)-binding Rossmann-fold domains"/>
    <property type="match status" value="1"/>
</dbReference>
<dbReference type="InterPro" id="IPR004639">
    <property type="entry name" value="4pyrrol_synth_GluAld_NH2Trfase"/>
</dbReference>
<dbReference type="PROSITE" id="PS00600">
    <property type="entry name" value="AA_TRANSFER_CLASS_3"/>
    <property type="match status" value="1"/>
</dbReference>
<dbReference type="GO" id="GO:0042286">
    <property type="term" value="F:glutamate-1-semialdehyde 2,1-aminomutase activity"/>
    <property type="evidence" value="ECO:0007669"/>
    <property type="project" value="UniProtKB-UniRule"/>
</dbReference>
<dbReference type="SUPFAM" id="SSF75615">
    <property type="entry name" value="Siroheme synthase middle domains-like"/>
    <property type="match status" value="1"/>
</dbReference>
<dbReference type="GO" id="GO:0005737">
    <property type="term" value="C:cytoplasm"/>
    <property type="evidence" value="ECO:0007669"/>
    <property type="project" value="UniProtKB-SubCell"/>
</dbReference>
<dbReference type="NCBIfam" id="NF000818">
    <property type="entry name" value="PRK00062.1"/>
    <property type="match status" value="1"/>
</dbReference>
<dbReference type="NCBIfam" id="TIGR01470">
    <property type="entry name" value="cysG_Nterm"/>
    <property type="match status" value="1"/>
</dbReference>
<comment type="catalytic activity">
    <reaction evidence="11">
        <text>precorrin-2 + NAD(+) = sirohydrochlorin + NADH + 2 H(+)</text>
        <dbReference type="Rhea" id="RHEA:15613"/>
        <dbReference type="ChEBI" id="CHEBI:15378"/>
        <dbReference type="ChEBI" id="CHEBI:57540"/>
        <dbReference type="ChEBI" id="CHEBI:57945"/>
        <dbReference type="ChEBI" id="CHEBI:58351"/>
        <dbReference type="ChEBI" id="CHEBI:58827"/>
        <dbReference type="EC" id="1.3.1.76"/>
    </reaction>
</comment>
<comment type="pathway">
    <text evidence="3">Porphyrin-containing compound metabolism; protoporphyrin-IX biosynthesis; 5-aminolevulinate from L-glutamyl-tRNA(Glu): step 2/2.</text>
</comment>
<comment type="catalytic activity">
    <reaction evidence="1 12">
        <text>(S)-4-amino-5-oxopentanoate = 5-aminolevulinate</text>
        <dbReference type="Rhea" id="RHEA:14265"/>
        <dbReference type="ChEBI" id="CHEBI:57501"/>
        <dbReference type="ChEBI" id="CHEBI:356416"/>
        <dbReference type="EC" id="5.4.3.8"/>
    </reaction>
</comment>
<evidence type="ECO:0000256" key="6">
    <source>
        <dbReference type="ARBA" id="ARBA00022898"/>
    </source>
</evidence>
<evidence type="ECO:0000256" key="4">
    <source>
        <dbReference type="ARBA" id="ARBA00005010"/>
    </source>
</evidence>
<evidence type="ECO:0000256" key="9">
    <source>
        <dbReference type="ARBA" id="ARBA00023235"/>
    </source>
</evidence>
<keyword evidence="8" id="KW-0520">NAD</keyword>
<dbReference type="EC" id="5.4.3.8" evidence="12"/>
<dbReference type="GO" id="GO:0006782">
    <property type="term" value="P:protoporphyrinogen IX biosynthetic process"/>
    <property type="evidence" value="ECO:0007669"/>
    <property type="project" value="UniProtKB-UniRule"/>
</dbReference>
<name>A0A1M4SXV9_9THEO</name>
<dbReference type="EMBL" id="FQUR01000006">
    <property type="protein sequence ID" value="SHE37009.1"/>
    <property type="molecule type" value="Genomic_DNA"/>
</dbReference>
<dbReference type="UniPathway" id="UPA00251">
    <property type="reaction ID" value="UER00317"/>
</dbReference>